<feature type="compositionally biased region" description="Basic residues" evidence="9">
    <location>
        <begin position="209"/>
        <end position="223"/>
    </location>
</feature>
<evidence type="ECO:0000256" key="6">
    <source>
        <dbReference type="ARBA" id="ARBA00023069"/>
    </source>
</evidence>
<evidence type="ECO:0000256" key="7">
    <source>
        <dbReference type="ARBA" id="ARBA00023212"/>
    </source>
</evidence>
<dbReference type="InterPro" id="IPR009290">
    <property type="entry name" value="Radial_spoke_3"/>
</dbReference>
<keyword evidence="5" id="KW-0282">Flagellum</keyword>
<evidence type="ECO:0000256" key="2">
    <source>
        <dbReference type="ARBA" id="ARBA00006737"/>
    </source>
</evidence>
<keyword evidence="3" id="KW-0963">Cytoplasm</keyword>
<evidence type="ECO:0000256" key="5">
    <source>
        <dbReference type="ARBA" id="ARBA00022846"/>
    </source>
</evidence>
<evidence type="ECO:0000256" key="1">
    <source>
        <dbReference type="ARBA" id="ARBA00004611"/>
    </source>
</evidence>
<evidence type="ECO:0000256" key="4">
    <source>
        <dbReference type="ARBA" id="ARBA00022553"/>
    </source>
</evidence>
<name>A0A0F7UBN5_NEOCL</name>
<accession>A0A0F7UBN5</accession>
<keyword evidence="7" id="KW-0206">Cytoskeleton</keyword>
<proteinExistence type="inferred from homology"/>
<keyword evidence="6" id="KW-0969">Cilium</keyword>
<protein>
    <submittedName>
        <fullName evidence="10">Uncharacterized protein</fullName>
    </submittedName>
</protein>
<dbReference type="AlphaFoldDB" id="A0A0F7UBN5"/>
<comment type="subcellular location">
    <subcellularLocation>
        <location evidence="1">Cytoplasm</location>
        <location evidence="1">Cytoskeleton</location>
        <location evidence="1">Flagellum axoneme</location>
    </subcellularLocation>
</comment>
<keyword evidence="4" id="KW-0597">Phosphoprotein</keyword>
<evidence type="ECO:0000256" key="9">
    <source>
        <dbReference type="SAM" id="MobiDB-lite"/>
    </source>
</evidence>
<feature type="region of interest" description="Disordered" evidence="9">
    <location>
        <begin position="1"/>
        <end position="121"/>
    </location>
</feature>
<gene>
    <name evidence="10" type="ORF">BN1204_016545</name>
</gene>
<dbReference type="GO" id="GO:0005929">
    <property type="term" value="C:cilium"/>
    <property type="evidence" value="ECO:0007669"/>
    <property type="project" value="TreeGrafter"/>
</dbReference>
<reference evidence="10" key="1">
    <citation type="journal article" date="2015" name="PLoS ONE">
        <title>Comprehensive Evaluation of Toxoplasma gondii VEG and Neospora caninum LIV Genomes with Tachyzoite Stage Transcriptome and Proteome Defines Novel Transcript Features.</title>
        <authorList>
            <person name="Ramaprasad A."/>
            <person name="Mourier T."/>
            <person name="Naeem R."/>
            <person name="Malas T.B."/>
            <person name="Moussa E."/>
            <person name="Panigrahi A."/>
            <person name="Vermont S.J."/>
            <person name="Otto T.D."/>
            <person name="Wastling J."/>
            <person name="Pain A."/>
        </authorList>
    </citation>
    <scope>NUCLEOTIDE SEQUENCE</scope>
    <source>
        <strain evidence="10">Liverpool</strain>
    </source>
</reference>
<feature type="region of interest" description="Disordered" evidence="9">
    <location>
        <begin position="198"/>
        <end position="256"/>
    </location>
</feature>
<dbReference type="EMBL" id="LN714480">
    <property type="protein sequence ID" value="CEL65822.1"/>
    <property type="molecule type" value="Genomic_DNA"/>
</dbReference>
<dbReference type="Pfam" id="PF06098">
    <property type="entry name" value="Radial_spoke_3"/>
    <property type="match status" value="1"/>
</dbReference>
<dbReference type="PANTHER" id="PTHR21648">
    <property type="entry name" value="FLAGELLAR RADIAL SPOKE PROTEIN 3"/>
    <property type="match status" value="1"/>
</dbReference>
<dbReference type="PANTHER" id="PTHR21648:SF0">
    <property type="entry name" value="RADIAL SPOKE HEAD PROTEIN 3 HOMOLOG"/>
    <property type="match status" value="1"/>
</dbReference>
<evidence type="ECO:0000256" key="8">
    <source>
        <dbReference type="ARBA" id="ARBA00023273"/>
    </source>
</evidence>
<evidence type="ECO:0000313" key="10">
    <source>
        <dbReference type="EMBL" id="CEL65822.1"/>
    </source>
</evidence>
<keyword evidence="8" id="KW-0966">Cell projection</keyword>
<evidence type="ECO:0000256" key="3">
    <source>
        <dbReference type="ARBA" id="ARBA00022490"/>
    </source>
</evidence>
<feature type="compositionally biased region" description="Polar residues" evidence="9">
    <location>
        <begin position="81"/>
        <end position="98"/>
    </location>
</feature>
<comment type="similarity">
    <text evidence="2">Belongs to the flagellar radial spoke RSP3 family.</text>
</comment>
<organism evidence="10">
    <name type="scientific">Neospora caninum (strain Liverpool)</name>
    <dbReference type="NCBI Taxonomy" id="572307"/>
    <lineage>
        <taxon>Eukaryota</taxon>
        <taxon>Sar</taxon>
        <taxon>Alveolata</taxon>
        <taxon>Apicomplexa</taxon>
        <taxon>Conoidasida</taxon>
        <taxon>Coccidia</taxon>
        <taxon>Eucoccidiorida</taxon>
        <taxon>Eimeriorina</taxon>
        <taxon>Sarcocystidae</taxon>
        <taxon>Neospora</taxon>
    </lineage>
</organism>
<sequence>MKSSAPLPVSDARASSVGSEKTLRKPPRHSRSAVAVLQQETAAQHPRVPGPALASRGGLASSPGKQATAFPLPPLKHTNRAKSVTTTVSKRSFITQPAGNCRESDARASRPTLPGRVSTGVAGGKLHAAPSAFQASSGRAASVSFATMCERSVPDVQSLLGSLSDETDWSPDPGASLSWASSNSTSAASSVILSSSEGSLLPTQDDLPRKRHGAVPRSRRRAGSRMQRAGSETNTKRPGLPRGSERPTLFDVPLPKPERLPLDLTPYLAEGGEKPAERTAPTQTDAFHLLPGDAPFVPAKRGVDAATQLFGDEELFHFAEEVSPLVDVLVWKTLDEVQSELGHEAELEAMVAYRTACVERCRARLEQEAQAERLERLRAENTRMLIEFNERKIEQEVLVVRKLLAVEAAELTPFYPLVACCLDGLRAQGAFIEDATVAVQTRTMVQLHQNIETALAQLVVRLLAAGTSQKNRAAYHRDGE</sequence>